<feature type="binding site" evidence="4">
    <location>
        <position position="460"/>
    </location>
    <ligand>
        <name>Mg(2+)</name>
        <dbReference type="ChEBI" id="CHEBI:18420"/>
        <label>1</label>
        <note>catalytic</note>
    </ligand>
</feature>
<evidence type="ECO:0000256" key="4">
    <source>
        <dbReference type="PIRSR" id="PIRSR600760-2"/>
    </source>
</evidence>
<dbReference type="InterPro" id="IPR020583">
    <property type="entry name" value="Inositol_monoP_metal-BS"/>
</dbReference>
<dbReference type="SUPFAM" id="SSF56655">
    <property type="entry name" value="Carbohydrate phosphatase"/>
    <property type="match status" value="1"/>
</dbReference>
<dbReference type="PROSITE" id="PS00629">
    <property type="entry name" value="IMP_1"/>
    <property type="match status" value="1"/>
</dbReference>
<evidence type="ECO:0000256" key="2">
    <source>
        <dbReference type="ARBA" id="ARBA00022801"/>
    </source>
</evidence>
<dbReference type="PANTHER" id="PTHR20854">
    <property type="entry name" value="INOSITOL MONOPHOSPHATASE"/>
    <property type="match status" value="1"/>
</dbReference>
<dbReference type="InterPro" id="IPR000760">
    <property type="entry name" value="Inositol_monophosphatase-like"/>
</dbReference>
<comment type="caution">
    <text evidence="6">The sequence shown here is derived from an EMBL/GenBank/DDBJ whole genome shotgun (WGS) entry which is preliminary data.</text>
</comment>
<gene>
    <name evidence="6" type="ORF">J2S90_004174</name>
    <name evidence="7" type="ORF">J2S93_004119</name>
</gene>
<feature type="binding site" evidence="4">
    <location>
        <position position="314"/>
    </location>
    <ligand>
        <name>Mg(2+)</name>
        <dbReference type="ChEBI" id="CHEBI:18420"/>
        <label>1</label>
        <note>catalytic</note>
    </ligand>
</feature>
<dbReference type="GO" id="GO:0008081">
    <property type="term" value="F:phosphoric diester hydrolase activity"/>
    <property type="evidence" value="ECO:0007669"/>
    <property type="project" value="InterPro"/>
</dbReference>
<dbReference type="EMBL" id="JAUSRG010000018">
    <property type="protein sequence ID" value="MDP9907183.1"/>
    <property type="molecule type" value="Genomic_DNA"/>
</dbReference>
<dbReference type="Gene3D" id="3.20.20.190">
    <property type="entry name" value="Phosphatidylinositol (PI) phosphodiesterase"/>
    <property type="match status" value="1"/>
</dbReference>
<evidence type="ECO:0000259" key="5">
    <source>
        <dbReference type="PROSITE" id="PS51704"/>
    </source>
</evidence>
<dbReference type="RefSeq" id="WP_306963810.1">
    <property type="nucleotide sequence ID" value="NZ_JAUSRG010000018.1"/>
</dbReference>
<evidence type="ECO:0000313" key="7">
    <source>
        <dbReference type="EMBL" id="MDQ0182663.1"/>
    </source>
</evidence>
<evidence type="ECO:0000256" key="3">
    <source>
        <dbReference type="ARBA" id="ARBA00022842"/>
    </source>
</evidence>
<dbReference type="Proteomes" id="UP001230951">
    <property type="component" value="Unassembled WGS sequence"/>
</dbReference>
<organism evidence="6 9">
    <name type="scientific">Arthrobacter bambusae</name>
    <dbReference type="NCBI Taxonomy" id="1338426"/>
    <lineage>
        <taxon>Bacteria</taxon>
        <taxon>Bacillati</taxon>
        <taxon>Actinomycetota</taxon>
        <taxon>Actinomycetes</taxon>
        <taxon>Micrococcales</taxon>
        <taxon>Micrococcaceae</taxon>
        <taxon>Arthrobacter</taxon>
    </lineage>
</organism>
<evidence type="ECO:0000313" key="6">
    <source>
        <dbReference type="EMBL" id="MDP9907183.1"/>
    </source>
</evidence>
<evidence type="ECO:0000313" key="8">
    <source>
        <dbReference type="Proteomes" id="UP001230951"/>
    </source>
</evidence>
<dbReference type="InterPro" id="IPR017946">
    <property type="entry name" value="PLC-like_Pdiesterase_TIM-brl"/>
</dbReference>
<feature type="domain" description="GP-PDE" evidence="5">
    <location>
        <begin position="10"/>
        <end position="230"/>
    </location>
</feature>
<dbReference type="Pfam" id="PF03009">
    <property type="entry name" value="GDPD"/>
    <property type="match status" value="1"/>
</dbReference>
<comment type="cofactor">
    <cofactor evidence="4">
        <name>Mg(2+)</name>
        <dbReference type="ChEBI" id="CHEBI:18420"/>
    </cofactor>
</comment>
<dbReference type="SUPFAM" id="SSF51695">
    <property type="entry name" value="PLC-like phosphodiesterases"/>
    <property type="match status" value="1"/>
</dbReference>
<dbReference type="AlphaFoldDB" id="A0AAW8DJU0"/>
<name>A0AAW8DJU0_9MICC</name>
<keyword evidence="8" id="KW-1185">Reference proteome</keyword>
<reference evidence="6 8" key="1">
    <citation type="submission" date="2023-07" db="EMBL/GenBank/DDBJ databases">
        <title>Sorghum-associated microbial communities from plants grown in Nebraska, USA.</title>
        <authorList>
            <person name="Schachtman D."/>
        </authorList>
    </citation>
    <scope>NUCLEOTIDE SEQUENCE</scope>
    <source>
        <strain evidence="6">DS1006</strain>
        <strain evidence="7 8">DS1016</strain>
    </source>
</reference>
<proteinExistence type="predicted"/>
<dbReference type="Gene3D" id="3.40.190.80">
    <property type="match status" value="1"/>
</dbReference>
<keyword evidence="3 4" id="KW-0460">Magnesium</keyword>
<dbReference type="PRINTS" id="PR00377">
    <property type="entry name" value="IMPHPHTASES"/>
</dbReference>
<dbReference type="GO" id="GO:0006020">
    <property type="term" value="P:inositol metabolic process"/>
    <property type="evidence" value="ECO:0007669"/>
    <property type="project" value="TreeGrafter"/>
</dbReference>
<accession>A0AAW8DJU0</accession>
<dbReference type="GO" id="GO:0007165">
    <property type="term" value="P:signal transduction"/>
    <property type="evidence" value="ECO:0007669"/>
    <property type="project" value="TreeGrafter"/>
</dbReference>
<feature type="binding site" evidence="4">
    <location>
        <position position="333"/>
    </location>
    <ligand>
        <name>Mg(2+)</name>
        <dbReference type="ChEBI" id="CHEBI:18420"/>
        <label>1</label>
        <note>catalytic</note>
    </ligand>
</feature>
<dbReference type="Pfam" id="PF00459">
    <property type="entry name" value="Inositol_P"/>
    <property type="match status" value="1"/>
</dbReference>
<dbReference type="PROSITE" id="PS51704">
    <property type="entry name" value="GP_PDE"/>
    <property type="match status" value="1"/>
</dbReference>
<dbReference type="InterPro" id="IPR030395">
    <property type="entry name" value="GP_PDE_dom"/>
</dbReference>
<dbReference type="GO" id="GO:0008934">
    <property type="term" value="F:inositol monophosphate 1-phosphatase activity"/>
    <property type="evidence" value="ECO:0007669"/>
    <property type="project" value="TreeGrafter"/>
</dbReference>
<dbReference type="CDD" id="cd08556">
    <property type="entry name" value="GDPD"/>
    <property type="match status" value="1"/>
</dbReference>
<sequence>MSNTIDTKRTRAAAHRGDSSKYLENTLPAIASAIDAGADLVEVDVRVTKDGQVILLHDASLLRIWSLDADVADVDYDRIRQLGAGEERIPLLSEALELFRDSRSTVLIDMDEPGPAKATAAVVRESGIEVAWCGNLDGMRIIRALDKDARIWLPWSKRTAPPEELLAELGPEFVNSEHVVLSKGMVEQIHAAGAKVACWTVDNLETMRWALGLGVDSITSNQLDLLQSAIAEDPQAWTSAQAPRGLAGDEVLESRKVAMELAEWAVGYMRDADRGLVSTKAHPADLVTEVDVAVERHVREVIGARLPGHTVVGEEMGGVALPGAPCWYLDPVDGTTNYVNQIPWTAFSLALAVDRKPAVAVVADPWRGEIFEGWAGHGAWLNGKPLSLASAGSSTAALAGTVVATELAGHLPWPGMLELLAELGERHSIMRIMGSATMTVVGVAAGRGAGAIIGSFSPIDHLAATLIVQEAGGVVLNSEGEMDTFPEQGGVLAARPEYAAELYELWSQAHADAGD</sequence>
<feature type="binding site" evidence="4">
    <location>
        <position position="330"/>
    </location>
    <ligand>
        <name>Mg(2+)</name>
        <dbReference type="ChEBI" id="CHEBI:18420"/>
        <label>1</label>
        <note>catalytic</note>
    </ligand>
</feature>
<dbReference type="GO" id="GO:0006629">
    <property type="term" value="P:lipid metabolic process"/>
    <property type="evidence" value="ECO:0007669"/>
    <property type="project" value="InterPro"/>
</dbReference>
<keyword evidence="2" id="KW-0378">Hydrolase</keyword>
<dbReference type="Gene3D" id="3.30.540.10">
    <property type="entry name" value="Fructose-1,6-Bisphosphatase, subunit A, domain 1"/>
    <property type="match status" value="1"/>
</dbReference>
<dbReference type="GO" id="GO:0046872">
    <property type="term" value="F:metal ion binding"/>
    <property type="evidence" value="ECO:0007669"/>
    <property type="project" value="UniProtKB-KW"/>
</dbReference>
<evidence type="ECO:0000256" key="1">
    <source>
        <dbReference type="ARBA" id="ARBA00022723"/>
    </source>
</evidence>
<evidence type="ECO:0000313" key="9">
    <source>
        <dbReference type="Proteomes" id="UP001242995"/>
    </source>
</evidence>
<dbReference type="PANTHER" id="PTHR20854:SF4">
    <property type="entry name" value="INOSITOL-1-MONOPHOSPHATASE-RELATED"/>
    <property type="match status" value="1"/>
</dbReference>
<dbReference type="Proteomes" id="UP001242995">
    <property type="component" value="Unassembled WGS sequence"/>
</dbReference>
<protein>
    <submittedName>
        <fullName evidence="6">Fructose-1,6-bisphosphatase/inositol monophosphatase family enzyme/glycerophosphoryl diester phosphodiesterase</fullName>
    </submittedName>
</protein>
<dbReference type="EMBL" id="JAUSTF010000014">
    <property type="protein sequence ID" value="MDQ0182663.1"/>
    <property type="molecule type" value="Genomic_DNA"/>
</dbReference>
<keyword evidence="1 4" id="KW-0479">Metal-binding</keyword>